<evidence type="ECO:0000313" key="1">
    <source>
        <dbReference type="EMBL" id="CCV07583.1"/>
    </source>
</evidence>
<dbReference type="EMBL" id="CAUM01000130">
    <property type="protein sequence ID" value="CCV07583.1"/>
    <property type="molecule type" value="Genomic_DNA"/>
</dbReference>
<gene>
    <name evidence="1" type="ORF">MESS2_610014</name>
</gene>
<dbReference type="Proteomes" id="UP000012062">
    <property type="component" value="Unassembled WGS sequence"/>
</dbReference>
<reference evidence="1 2" key="1">
    <citation type="submission" date="2013-02" db="EMBL/GenBank/DDBJ databases">
        <authorList>
            <person name="Genoscope - CEA"/>
        </authorList>
    </citation>
    <scope>NUCLEOTIDE SEQUENCE [LARGE SCALE GENOMIC DNA]</scope>
    <source>
        <strain evidence="1 2">STM 2683</strain>
    </source>
</reference>
<organism evidence="1 2">
    <name type="scientific">Mesorhizobium metallidurans STM 2683</name>
    <dbReference type="NCBI Taxonomy" id="1297569"/>
    <lineage>
        <taxon>Bacteria</taxon>
        <taxon>Pseudomonadati</taxon>
        <taxon>Pseudomonadota</taxon>
        <taxon>Alphaproteobacteria</taxon>
        <taxon>Hyphomicrobiales</taxon>
        <taxon>Phyllobacteriaceae</taxon>
        <taxon>Mesorhizobium</taxon>
    </lineage>
</organism>
<accession>M5EUI5</accession>
<dbReference type="STRING" id="1297569.MESS2_610014"/>
<evidence type="ECO:0000313" key="2">
    <source>
        <dbReference type="Proteomes" id="UP000012062"/>
    </source>
</evidence>
<keyword evidence="2" id="KW-1185">Reference proteome</keyword>
<comment type="caution">
    <text evidence="1">The sequence shown here is derived from an EMBL/GenBank/DDBJ whole genome shotgun (WGS) entry which is preliminary data.</text>
</comment>
<sequence length="239" mass="27479">MKLDQSNSCRGTSIHSCSNECEWGLNMNILDRVTWNEVIEHYSDRLEIHHNLERLFVSGSVDRFVRLALGISDKNGNYSAHEHGLGPRVLSSNPKAIERVFRIIGQFRALSDGKMVPDLVQGAQLSYFKIGVGSEASCMINPRHCWVTNTRSLWTFLLDKHDGNFSKANEELKLYRDNDDRSEMHYKIWKTLHLPLKNFLSNLCDRSEDAAKQNGVSRGEIRYLWADCVANWLYAAHHE</sequence>
<protein>
    <submittedName>
        <fullName evidence="1">Uncharacterized protein</fullName>
    </submittedName>
</protein>
<proteinExistence type="predicted"/>
<name>M5EUI5_9HYPH</name>
<dbReference type="AlphaFoldDB" id="M5EUI5"/>